<sequence>MWPDVSSDGEPTVHGARLDVSAEATPRLTAALWWTRTLLLQHVVAVAGPDLMGAEAMGSLLGIRSTQAAEGVLRLWRNRLSTRERHILEDYGQGTEPDSEDPFPEIRLVAHLGNLDGPLLRPAKIFSLLAVDKKTLYNDCVRVLNRRGLSNRSTSVWADRLGGDGARPCWRVLYKPPLKKRTGDLQWRILHGAVALNALLSRMNTAVSDQCPFCSKRETVYHAYSEYPVRGGSSFRRDAQTALSPATSISSSGGTPSRSQARREMLSLHLVLGRPRGCLPVGRVRNTSVGKAS</sequence>
<evidence type="ECO:0000313" key="3">
    <source>
        <dbReference type="Proteomes" id="UP000324091"/>
    </source>
</evidence>
<feature type="region of interest" description="Disordered" evidence="1">
    <location>
        <begin position="238"/>
        <end position="260"/>
    </location>
</feature>
<gene>
    <name evidence="2" type="ORF">D4764_06G0008110</name>
</gene>
<keyword evidence="3" id="KW-1185">Reference proteome</keyword>
<organism evidence="2 3">
    <name type="scientific">Takifugu flavidus</name>
    <name type="common">sansaifugu</name>
    <dbReference type="NCBI Taxonomy" id="433684"/>
    <lineage>
        <taxon>Eukaryota</taxon>
        <taxon>Metazoa</taxon>
        <taxon>Chordata</taxon>
        <taxon>Craniata</taxon>
        <taxon>Vertebrata</taxon>
        <taxon>Euteleostomi</taxon>
        <taxon>Actinopterygii</taxon>
        <taxon>Neopterygii</taxon>
        <taxon>Teleostei</taxon>
        <taxon>Neoteleostei</taxon>
        <taxon>Acanthomorphata</taxon>
        <taxon>Eupercaria</taxon>
        <taxon>Tetraodontiformes</taxon>
        <taxon>Tetradontoidea</taxon>
        <taxon>Tetraodontidae</taxon>
        <taxon>Takifugu</taxon>
    </lineage>
</organism>
<feature type="compositionally biased region" description="Low complexity" evidence="1">
    <location>
        <begin position="244"/>
        <end position="259"/>
    </location>
</feature>
<dbReference type="AlphaFoldDB" id="A0A5C6MYW6"/>
<comment type="caution">
    <text evidence="2">The sequence shown here is derived from an EMBL/GenBank/DDBJ whole genome shotgun (WGS) entry which is preliminary data.</text>
</comment>
<proteinExistence type="predicted"/>
<name>A0A5C6MYW6_9TELE</name>
<reference evidence="2 3" key="1">
    <citation type="submission" date="2019-04" db="EMBL/GenBank/DDBJ databases">
        <title>Chromosome genome assembly for Takifugu flavidus.</title>
        <authorList>
            <person name="Xiao S."/>
        </authorList>
    </citation>
    <scope>NUCLEOTIDE SEQUENCE [LARGE SCALE GENOMIC DNA]</scope>
    <source>
        <strain evidence="2">HTHZ2018</strain>
        <tissue evidence="2">Muscle</tissue>
    </source>
</reference>
<evidence type="ECO:0000256" key="1">
    <source>
        <dbReference type="SAM" id="MobiDB-lite"/>
    </source>
</evidence>
<dbReference type="Proteomes" id="UP000324091">
    <property type="component" value="Chromosome 6"/>
</dbReference>
<evidence type="ECO:0000313" key="2">
    <source>
        <dbReference type="EMBL" id="TWW59281.1"/>
    </source>
</evidence>
<accession>A0A5C6MYW6</accession>
<protein>
    <submittedName>
        <fullName evidence="2">Transposon TX1 uncharacterized 149 kDa protein ORF 2</fullName>
    </submittedName>
</protein>
<dbReference type="EMBL" id="RHFK02000019">
    <property type="protein sequence ID" value="TWW59281.1"/>
    <property type="molecule type" value="Genomic_DNA"/>
</dbReference>